<sequence>MEPITVTADAEEFTCNAYLVVGDETALVDAGTMPGVEDAVADALADAGVDGLDRVVITHQHRDHVGELGAVVERFDAEVLAYADHPLRDAALGDGDEVVVGDESCEVVYTPGHADDHVSLVGAERLYSGDVVVYNDGAFDDGSFGRTDMAGQSRERLIESLREILDRLPDSTRALFPGHGDIYRAVDGPETLREVIERATERAERREPKYPDG</sequence>
<evidence type="ECO:0000259" key="5">
    <source>
        <dbReference type="SMART" id="SM00849"/>
    </source>
</evidence>
<dbReference type="Pfam" id="PF00753">
    <property type="entry name" value="Lactamase_B"/>
    <property type="match status" value="1"/>
</dbReference>
<gene>
    <name evidence="6" type="ORF">B9H04_03190</name>
</gene>
<keyword evidence="4" id="KW-0862">Zinc</keyword>
<name>A0A1X4HAI4_HALEZ</name>
<dbReference type="RefSeq" id="WP_085682445.1">
    <property type="nucleotide sequence ID" value="NZ_NEDJ01000006.1"/>
</dbReference>
<dbReference type="PANTHER" id="PTHR46233">
    <property type="entry name" value="HYDROXYACYLGLUTATHIONE HYDROLASE GLOC"/>
    <property type="match status" value="1"/>
</dbReference>
<evidence type="ECO:0000256" key="2">
    <source>
        <dbReference type="ARBA" id="ARBA00022723"/>
    </source>
</evidence>
<evidence type="ECO:0000256" key="3">
    <source>
        <dbReference type="ARBA" id="ARBA00022801"/>
    </source>
</evidence>
<dbReference type="EMBL" id="NEDJ01000006">
    <property type="protein sequence ID" value="OSP10195.1"/>
    <property type="molecule type" value="Genomic_DNA"/>
</dbReference>
<reference evidence="6 7" key="1">
    <citation type="submission" date="2017-04" db="EMBL/GenBank/DDBJ databases">
        <title>MLSA of the genus Halorubrum.</title>
        <authorList>
            <person name="De La Haba R."/>
            <person name="Sanchez-Porro C."/>
            <person name="Infante-Dominguez C."/>
            <person name="Ventosa A."/>
        </authorList>
    </citation>
    <scope>NUCLEOTIDE SEQUENCE [LARGE SCALE GENOMIC DNA]</scope>
    <source>
        <strain evidence="6 7">DSM 17463</strain>
    </source>
</reference>
<dbReference type="STRING" id="1121945.GCA_000421805_02001"/>
<dbReference type="InterPro" id="IPR001279">
    <property type="entry name" value="Metallo-B-lactamas"/>
</dbReference>
<comment type="cofactor">
    <cofactor evidence="1">
        <name>Zn(2+)</name>
        <dbReference type="ChEBI" id="CHEBI:29105"/>
    </cofactor>
</comment>
<dbReference type="InterPro" id="IPR036866">
    <property type="entry name" value="RibonucZ/Hydroxyglut_hydro"/>
</dbReference>
<dbReference type="GO" id="GO:0016787">
    <property type="term" value="F:hydrolase activity"/>
    <property type="evidence" value="ECO:0007669"/>
    <property type="project" value="UniProtKB-KW"/>
</dbReference>
<dbReference type="SMART" id="SM00849">
    <property type="entry name" value="Lactamase_B"/>
    <property type="match status" value="1"/>
</dbReference>
<evidence type="ECO:0000256" key="4">
    <source>
        <dbReference type="ARBA" id="ARBA00022833"/>
    </source>
</evidence>
<dbReference type="PANTHER" id="PTHR46233:SF3">
    <property type="entry name" value="HYDROXYACYLGLUTATHIONE HYDROLASE GLOC"/>
    <property type="match status" value="1"/>
</dbReference>
<dbReference type="AlphaFoldDB" id="A0A1X4HAI4"/>
<feature type="domain" description="Metallo-beta-lactamase" evidence="5">
    <location>
        <begin position="14"/>
        <end position="179"/>
    </location>
</feature>
<dbReference type="CDD" id="cd06262">
    <property type="entry name" value="metallo-hydrolase-like_MBL-fold"/>
    <property type="match status" value="1"/>
</dbReference>
<comment type="caution">
    <text evidence="6">The sequence shown here is derived from an EMBL/GenBank/DDBJ whole genome shotgun (WGS) entry which is preliminary data.</text>
</comment>
<dbReference type="Proteomes" id="UP000193587">
    <property type="component" value="Unassembled WGS sequence"/>
</dbReference>
<accession>A0A1X4HAI4</accession>
<evidence type="ECO:0000313" key="7">
    <source>
        <dbReference type="Proteomes" id="UP000193587"/>
    </source>
</evidence>
<proteinExistence type="predicted"/>
<dbReference type="SUPFAM" id="SSF56281">
    <property type="entry name" value="Metallo-hydrolase/oxidoreductase"/>
    <property type="match status" value="1"/>
</dbReference>
<keyword evidence="3 6" id="KW-0378">Hydrolase</keyword>
<organism evidence="6 7">
    <name type="scientific">Halorubrum ezzemoulense DSM 17463</name>
    <dbReference type="NCBI Taxonomy" id="1121945"/>
    <lineage>
        <taxon>Archaea</taxon>
        <taxon>Methanobacteriati</taxon>
        <taxon>Methanobacteriota</taxon>
        <taxon>Stenosarchaea group</taxon>
        <taxon>Halobacteria</taxon>
        <taxon>Halobacteriales</taxon>
        <taxon>Haloferacaceae</taxon>
        <taxon>Halorubrum</taxon>
    </lineage>
</organism>
<evidence type="ECO:0000313" key="6">
    <source>
        <dbReference type="EMBL" id="OSP10195.1"/>
    </source>
</evidence>
<dbReference type="Gene3D" id="3.60.15.10">
    <property type="entry name" value="Ribonuclease Z/Hydroxyacylglutathione hydrolase-like"/>
    <property type="match status" value="1"/>
</dbReference>
<dbReference type="eggNOG" id="arCOG00504">
    <property type="taxonomic scope" value="Archaea"/>
</dbReference>
<dbReference type="InterPro" id="IPR051453">
    <property type="entry name" value="MBL_Glyoxalase_II"/>
</dbReference>
<protein>
    <submittedName>
        <fullName evidence="6">MBL fold metallo-hydrolase</fullName>
    </submittedName>
</protein>
<dbReference type="GO" id="GO:0046872">
    <property type="term" value="F:metal ion binding"/>
    <property type="evidence" value="ECO:0007669"/>
    <property type="project" value="UniProtKB-KW"/>
</dbReference>
<keyword evidence="2" id="KW-0479">Metal-binding</keyword>
<evidence type="ECO:0000256" key="1">
    <source>
        <dbReference type="ARBA" id="ARBA00001947"/>
    </source>
</evidence>